<comment type="caution">
    <text evidence="7">The sequence shown here is derived from an EMBL/GenBank/DDBJ whole genome shotgun (WGS) entry which is preliminary data.</text>
</comment>
<dbReference type="Gene3D" id="1.10.10.10">
    <property type="entry name" value="Winged helix-like DNA-binding domain superfamily/Winged helix DNA-binding domain"/>
    <property type="match status" value="1"/>
</dbReference>
<dbReference type="SUPFAM" id="SSF52172">
    <property type="entry name" value="CheY-like"/>
    <property type="match status" value="1"/>
</dbReference>
<dbReference type="SMART" id="SM00448">
    <property type="entry name" value="REC"/>
    <property type="match status" value="1"/>
</dbReference>
<dbReference type="EMBL" id="VJMF01000003">
    <property type="protein sequence ID" value="TRL38253.1"/>
    <property type="molecule type" value="Genomic_DNA"/>
</dbReference>
<proteinExistence type="predicted"/>
<dbReference type="SMART" id="SM00862">
    <property type="entry name" value="Trans_reg_C"/>
    <property type="match status" value="1"/>
</dbReference>
<dbReference type="Pfam" id="PF00486">
    <property type="entry name" value="Trans_reg_C"/>
    <property type="match status" value="1"/>
</dbReference>
<dbReference type="CDD" id="cd00383">
    <property type="entry name" value="trans_reg_C"/>
    <property type="match status" value="1"/>
</dbReference>
<dbReference type="PROSITE" id="PS50110">
    <property type="entry name" value="RESPONSE_REGULATORY"/>
    <property type="match status" value="1"/>
</dbReference>
<dbReference type="PANTHER" id="PTHR48111">
    <property type="entry name" value="REGULATOR OF RPOS"/>
    <property type="match status" value="1"/>
</dbReference>
<feature type="domain" description="Response regulatory" evidence="5">
    <location>
        <begin position="2"/>
        <end position="116"/>
    </location>
</feature>
<sequence length="225" mass="24799">MRILLIEDERDMARLIASLVSHAGFIIDRASTLADALAALRVHAYDLLLLDRRLPDGDGISFLSRARAMRPGIRVMMITALDALGDKISGLEAGADDYLTKPFQGEELIARIRACMRRPGGSVLPPIVVGAVAFDLENNEVMVGGAPVALNRREMMLLRSLMQRASRVAAREILIQEIYGLDEEVQANALDTVVSRLRRELATLDAQIEIHTVKGRGYLLTEQAR</sequence>
<evidence type="ECO:0000256" key="4">
    <source>
        <dbReference type="SAM" id="Coils"/>
    </source>
</evidence>
<dbReference type="PANTHER" id="PTHR48111:SF36">
    <property type="entry name" value="TRANSCRIPTIONAL REGULATORY PROTEIN CUTR"/>
    <property type="match status" value="1"/>
</dbReference>
<evidence type="ECO:0000256" key="3">
    <source>
        <dbReference type="PROSITE-ProRule" id="PRU01091"/>
    </source>
</evidence>
<dbReference type="Proteomes" id="UP000316781">
    <property type="component" value="Unassembled WGS sequence"/>
</dbReference>
<organism evidence="7 8">
    <name type="scientific">Methylosinus sporium</name>
    <dbReference type="NCBI Taxonomy" id="428"/>
    <lineage>
        <taxon>Bacteria</taxon>
        <taxon>Pseudomonadati</taxon>
        <taxon>Pseudomonadota</taxon>
        <taxon>Alphaproteobacteria</taxon>
        <taxon>Hyphomicrobiales</taxon>
        <taxon>Methylocystaceae</taxon>
        <taxon>Methylosinus</taxon>
    </lineage>
</organism>
<dbReference type="RefSeq" id="WP_142861386.1">
    <property type="nucleotide sequence ID" value="NZ_VJMF01000003.1"/>
</dbReference>
<evidence type="ECO:0000259" key="5">
    <source>
        <dbReference type="PROSITE" id="PS50110"/>
    </source>
</evidence>
<feature type="domain" description="OmpR/PhoB-type" evidence="6">
    <location>
        <begin position="124"/>
        <end position="222"/>
    </location>
</feature>
<keyword evidence="2" id="KW-0597">Phosphoprotein</keyword>
<dbReference type="GO" id="GO:0005829">
    <property type="term" value="C:cytosol"/>
    <property type="evidence" value="ECO:0007669"/>
    <property type="project" value="TreeGrafter"/>
</dbReference>
<dbReference type="InterPro" id="IPR001789">
    <property type="entry name" value="Sig_transdc_resp-reg_receiver"/>
</dbReference>
<evidence type="ECO:0000259" key="6">
    <source>
        <dbReference type="PROSITE" id="PS51755"/>
    </source>
</evidence>
<feature type="coiled-coil region" evidence="4">
    <location>
        <begin position="187"/>
        <end position="214"/>
    </location>
</feature>
<dbReference type="InterPro" id="IPR016032">
    <property type="entry name" value="Sig_transdc_resp-reg_C-effctor"/>
</dbReference>
<dbReference type="PROSITE" id="PS51755">
    <property type="entry name" value="OMPR_PHOB"/>
    <property type="match status" value="1"/>
</dbReference>
<dbReference type="Pfam" id="PF00072">
    <property type="entry name" value="Response_reg"/>
    <property type="match status" value="1"/>
</dbReference>
<gene>
    <name evidence="7" type="ORF">FM996_00650</name>
</gene>
<dbReference type="InterPro" id="IPR036388">
    <property type="entry name" value="WH-like_DNA-bd_sf"/>
</dbReference>
<dbReference type="GO" id="GO:0006355">
    <property type="term" value="P:regulation of DNA-templated transcription"/>
    <property type="evidence" value="ECO:0007669"/>
    <property type="project" value="InterPro"/>
</dbReference>
<feature type="modified residue" description="4-aspartylphosphate" evidence="2">
    <location>
        <position position="51"/>
    </location>
</feature>
<evidence type="ECO:0000313" key="7">
    <source>
        <dbReference type="EMBL" id="TRL38253.1"/>
    </source>
</evidence>
<dbReference type="SUPFAM" id="SSF46894">
    <property type="entry name" value="C-terminal effector domain of the bipartite response regulators"/>
    <property type="match status" value="1"/>
</dbReference>
<evidence type="ECO:0000256" key="1">
    <source>
        <dbReference type="ARBA" id="ARBA00023125"/>
    </source>
</evidence>
<dbReference type="InterPro" id="IPR011006">
    <property type="entry name" value="CheY-like_superfamily"/>
</dbReference>
<keyword evidence="1 3" id="KW-0238">DNA-binding</keyword>
<dbReference type="Gene3D" id="6.10.250.690">
    <property type="match status" value="1"/>
</dbReference>
<dbReference type="GO" id="GO:0032993">
    <property type="term" value="C:protein-DNA complex"/>
    <property type="evidence" value="ECO:0007669"/>
    <property type="project" value="TreeGrafter"/>
</dbReference>
<keyword evidence="4" id="KW-0175">Coiled coil</keyword>
<dbReference type="AlphaFoldDB" id="A0A549T8Q8"/>
<protein>
    <submittedName>
        <fullName evidence="7">Response regulator transcription factor</fullName>
    </submittedName>
</protein>
<dbReference type="InterPro" id="IPR039420">
    <property type="entry name" value="WalR-like"/>
</dbReference>
<accession>A0A549T8Q8</accession>
<name>A0A549T8Q8_METSR</name>
<dbReference type="GO" id="GO:0000976">
    <property type="term" value="F:transcription cis-regulatory region binding"/>
    <property type="evidence" value="ECO:0007669"/>
    <property type="project" value="TreeGrafter"/>
</dbReference>
<dbReference type="Gene3D" id="3.40.50.2300">
    <property type="match status" value="1"/>
</dbReference>
<reference evidence="7 8" key="1">
    <citation type="submission" date="2019-07" db="EMBL/GenBank/DDBJ databases">
        <title>Ln-dependent methylotrophs.</title>
        <authorList>
            <person name="Tani A."/>
        </authorList>
    </citation>
    <scope>NUCLEOTIDE SEQUENCE [LARGE SCALE GENOMIC DNA]</scope>
    <source>
        <strain evidence="7 8">SM89A</strain>
    </source>
</reference>
<dbReference type="InterPro" id="IPR001867">
    <property type="entry name" value="OmpR/PhoB-type_DNA-bd"/>
</dbReference>
<feature type="DNA-binding region" description="OmpR/PhoB-type" evidence="3">
    <location>
        <begin position="124"/>
        <end position="222"/>
    </location>
</feature>
<dbReference type="GO" id="GO:0000156">
    <property type="term" value="F:phosphorelay response regulator activity"/>
    <property type="evidence" value="ECO:0007669"/>
    <property type="project" value="TreeGrafter"/>
</dbReference>
<evidence type="ECO:0000313" key="8">
    <source>
        <dbReference type="Proteomes" id="UP000316781"/>
    </source>
</evidence>
<evidence type="ECO:0000256" key="2">
    <source>
        <dbReference type="PROSITE-ProRule" id="PRU00169"/>
    </source>
</evidence>